<keyword evidence="7" id="KW-0521">NADP</keyword>
<feature type="binding site" evidence="7">
    <location>
        <position position="138"/>
    </location>
    <ligand>
        <name>sn-glycerol 3-phosphate</name>
        <dbReference type="ChEBI" id="CHEBI:57597"/>
    </ligand>
</feature>
<dbReference type="NCBIfam" id="NF000940">
    <property type="entry name" value="PRK00094.1-2"/>
    <property type="match status" value="1"/>
</dbReference>
<dbReference type="PANTHER" id="PTHR11728:SF1">
    <property type="entry name" value="GLYCEROL-3-PHOSPHATE DEHYDROGENASE [NAD(+)] 2, CHLOROPLASTIC"/>
    <property type="match status" value="1"/>
</dbReference>
<feature type="binding site" evidence="7">
    <location>
        <position position="247"/>
    </location>
    <ligand>
        <name>sn-glycerol 3-phosphate</name>
        <dbReference type="ChEBI" id="CHEBI:57597"/>
    </ligand>
</feature>
<dbReference type="HAMAP" id="MF_00394">
    <property type="entry name" value="NAD_Glyc3P_dehydrog"/>
    <property type="match status" value="1"/>
</dbReference>
<comment type="caution">
    <text evidence="12">The sequence shown here is derived from an EMBL/GenBank/DDBJ whole genome shotgun (WGS) entry which is preliminary data.</text>
</comment>
<evidence type="ECO:0000313" key="12">
    <source>
        <dbReference type="EMBL" id="MDX8415701.1"/>
    </source>
</evidence>
<evidence type="ECO:0000256" key="6">
    <source>
        <dbReference type="ARBA" id="ARBA00023264"/>
    </source>
</evidence>
<keyword evidence="7 8" id="KW-0520">NAD</keyword>
<dbReference type="Pfam" id="PF01210">
    <property type="entry name" value="NAD_Gly3P_dh_N"/>
    <property type="match status" value="1"/>
</dbReference>
<feature type="binding site" evidence="7">
    <location>
        <position position="109"/>
    </location>
    <ligand>
        <name>sn-glycerol 3-phosphate</name>
        <dbReference type="ChEBI" id="CHEBI:57597"/>
    </ligand>
</feature>
<feature type="active site" description="Proton acceptor" evidence="7">
    <location>
        <position position="193"/>
    </location>
</feature>
<dbReference type="PANTHER" id="PTHR11728">
    <property type="entry name" value="GLYCEROL-3-PHOSPHATE DEHYDROGENASE"/>
    <property type="match status" value="1"/>
</dbReference>
<feature type="binding site" evidence="7">
    <location>
        <position position="258"/>
    </location>
    <ligand>
        <name>sn-glycerol 3-phosphate</name>
        <dbReference type="ChEBI" id="CHEBI:57597"/>
    </ligand>
</feature>
<dbReference type="PROSITE" id="PS00957">
    <property type="entry name" value="NAD_G3PDH"/>
    <property type="match status" value="1"/>
</dbReference>
<dbReference type="Pfam" id="PF07479">
    <property type="entry name" value="NAD_Gly3P_dh_C"/>
    <property type="match status" value="1"/>
</dbReference>
<evidence type="ECO:0000256" key="3">
    <source>
        <dbReference type="ARBA" id="ARBA00023002"/>
    </source>
</evidence>
<keyword evidence="6 7" id="KW-1208">Phospholipid metabolism</keyword>
<dbReference type="RefSeq" id="WP_370397149.1">
    <property type="nucleotide sequence ID" value="NZ_JALBUT010000006.1"/>
</dbReference>
<dbReference type="SUPFAM" id="SSF48179">
    <property type="entry name" value="6-phosphogluconate dehydrogenase C-terminal domain-like"/>
    <property type="match status" value="1"/>
</dbReference>
<feature type="binding site" evidence="7">
    <location>
        <position position="258"/>
    </location>
    <ligand>
        <name>NADPH</name>
        <dbReference type="ChEBI" id="CHEBI:57783"/>
    </ligand>
</feature>
<dbReference type="NCBIfam" id="NF000942">
    <property type="entry name" value="PRK00094.1-4"/>
    <property type="match status" value="1"/>
</dbReference>
<reference evidence="12 13" key="1">
    <citation type="submission" date="2022-03" db="EMBL/GenBank/DDBJ databases">
        <title>Novel taxa within the pig intestine.</title>
        <authorList>
            <person name="Wylensek D."/>
            <person name="Bishof K."/>
            <person name="Afrizal A."/>
            <person name="Clavel T."/>
        </authorList>
    </citation>
    <scope>NUCLEOTIDE SEQUENCE [LARGE SCALE GENOMIC DNA]</scope>
    <source>
        <strain evidence="12 13">CLA-KB-P66</strain>
    </source>
</reference>
<keyword evidence="13" id="KW-1185">Reference proteome</keyword>
<feature type="binding site" evidence="7">
    <location>
        <position position="142"/>
    </location>
    <ligand>
        <name>NADPH</name>
        <dbReference type="ChEBI" id="CHEBI:57783"/>
    </ligand>
</feature>
<name>A0ABU4WGM0_9BACT</name>
<gene>
    <name evidence="7" type="primary">gpsA</name>
    <name evidence="12" type="ORF">MOX91_05860</name>
</gene>
<evidence type="ECO:0000256" key="4">
    <source>
        <dbReference type="ARBA" id="ARBA00023098"/>
    </source>
</evidence>
<comment type="function">
    <text evidence="7">Catalyzes the reduction of the glycolytic intermediate dihydroxyacetone phosphate (DHAP) to sn-glycerol 3-phosphate (G3P), the key precursor for phospholipid synthesis.</text>
</comment>
<dbReference type="InterPro" id="IPR008927">
    <property type="entry name" value="6-PGluconate_DH-like_C_sf"/>
</dbReference>
<keyword evidence="7" id="KW-0963">Cytoplasm</keyword>
<comment type="caution">
    <text evidence="7">Lacks conserved residue(s) required for the propagation of feature annotation.</text>
</comment>
<feature type="binding site" evidence="7">
    <location>
        <position position="193"/>
    </location>
    <ligand>
        <name>sn-glycerol 3-phosphate</name>
        <dbReference type="ChEBI" id="CHEBI:57597"/>
    </ligand>
</feature>
<comment type="catalytic activity">
    <reaction evidence="7">
        <text>sn-glycerol 3-phosphate + NAD(+) = dihydroxyacetone phosphate + NADH + H(+)</text>
        <dbReference type="Rhea" id="RHEA:11092"/>
        <dbReference type="ChEBI" id="CHEBI:15378"/>
        <dbReference type="ChEBI" id="CHEBI:57540"/>
        <dbReference type="ChEBI" id="CHEBI:57597"/>
        <dbReference type="ChEBI" id="CHEBI:57642"/>
        <dbReference type="ChEBI" id="CHEBI:57945"/>
        <dbReference type="EC" id="1.1.1.94"/>
    </reaction>
</comment>
<comment type="pathway">
    <text evidence="7">Membrane lipid metabolism; glycerophospholipid metabolism.</text>
</comment>
<comment type="similarity">
    <text evidence="1 7 8">Belongs to the NAD-dependent glycerol-3-phosphate dehydrogenase family.</text>
</comment>
<dbReference type="EC" id="1.1.1.94" evidence="7"/>
<keyword evidence="3 7" id="KW-0560">Oxidoreductase</keyword>
<feature type="binding site" evidence="7">
    <location>
        <position position="15"/>
    </location>
    <ligand>
        <name>NADPH</name>
        <dbReference type="ChEBI" id="CHEBI:57783"/>
    </ligand>
</feature>
<accession>A0ABU4WGM0</accession>
<feature type="binding site" evidence="7">
    <location>
        <position position="257"/>
    </location>
    <ligand>
        <name>sn-glycerol 3-phosphate</name>
        <dbReference type="ChEBI" id="CHEBI:57597"/>
    </ligand>
</feature>
<organism evidence="12 13">
    <name type="scientific">Intestinicryptomonas porci</name>
    <dbReference type="NCBI Taxonomy" id="2926320"/>
    <lineage>
        <taxon>Bacteria</taxon>
        <taxon>Pseudomonadati</taxon>
        <taxon>Verrucomicrobiota</taxon>
        <taxon>Opitutia</taxon>
        <taxon>Opitutales</taxon>
        <taxon>Intestinicryptomonaceae</taxon>
        <taxon>Intestinicryptomonas</taxon>
    </lineage>
</organism>
<proteinExistence type="inferred from homology"/>
<dbReference type="PRINTS" id="PR00077">
    <property type="entry name" value="GPDHDRGNASE"/>
</dbReference>
<sequence length="329" mass="35079">MAKFQKVAVLGAGAWGSSLAIILSKNIQNVSVWAREPEVVDSVKKSRTNSLFLPDIEIPENVAFTNNPQEAIENSELLVWGVPIQYLDATAKKFSPFVKDGAIMINAGKGIEIGTWRRPSQVLKACVAHSGACGSIMGPNIAFEVARGKYAEAVVALEDRVSAEMSAEAFTTPTFNVRPTQDVVGVEVGAALKNIVALAAGFCDGMNLGANTKAIIMARGFQEIYRASASLGAWSDSFIKESAILGDVLTTCMSPDSRNRRTGEQLGKGASVEAALAALNGRVCAGLETIQICRMFEKNGLKLPIMSTLCDLSEGKIDRATCLKRMLCA</sequence>
<evidence type="ECO:0000259" key="10">
    <source>
        <dbReference type="Pfam" id="PF01210"/>
    </source>
</evidence>
<dbReference type="GO" id="GO:0047952">
    <property type="term" value="F:glycerol-3-phosphate dehydrogenase [NAD(P)+] activity"/>
    <property type="evidence" value="ECO:0007669"/>
    <property type="project" value="UniProtKB-EC"/>
</dbReference>
<dbReference type="InterPro" id="IPR013328">
    <property type="entry name" value="6PGD_dom2"/>
</dbReference>
<evidence type="ECO:0000256" key="9">
    <source>
        <dbReference type="RuleBase" id="RU000439"/>
    </source>
</evidence>
<dbReference type="PIRSF" id="PIRSF000114">
    <property type="entry name" value="Glycerol-3-P_dh"/>
    <property type="match status" value="1"/>
</dbReference>
<keyword evidence="2 7" id="KW-0444">Lipid biosynthesis</keyword>
<comment type="catalytic activity">
    <reaction evidence="7 9">
        <text>sn-glycerol 3-phosphate + NADP(+) = dihydroxyacetone phosphate + NADPH + H(+)</text>
        <dbReference type="Rhea" id="RHEA:11096"/>
        <dbReference type="ChEBI" id="CHEBI:15378"/>
        <dbReference type="ChEBI" id="CHEBI:57597"/>
        <dbReference type="ChEBI" id="CHEBI:57642"/>
        <dbReference type="ChEBI" id="CHEBI:57783"/>
        <dbReference type="ChEBI" id="CHEBI:58349"/>
        <dbReference type="EC" id="1.1.1.94"/>
    </reaction>
</comment>
<evidence type="ECO:0000256" key="2">
    <source>
        <dbReference type="ARBA" id="ARBA00022516"/>
    </source>
</evidence>
<evidence type="ECO:0000259" key="11">
    <source>
        <dbReference type="Pfam" id="PF07479"/>
    </source>
</evidence>
<feature type="binding site" evidence="7">
    <location>
        <position position="109"/>
    </location>
    <ligand>
        <name>NADPH</name>
        <dbReference type="ChEBI" id="CHEBI:57783"/>
    </ligand>
</feature>
<evidence type="ECO:0000313" key="13">
    <source>
        <dbReference type="Proteomes" id="UP001275932"/>
    </source>
</evidence>
<feature type="binding site" evidence="7">
    <location>
        <position position="283"/>
    </location>
    <ligand>
        <name>NADPH</name>
        <dbReference type="ChEBI" id="CHEBI:57783"/>
    </ligand>
</feature>
<dbReference type="Gene3D" id="3.40.50.720">
    <property type="entry name" value="NAD(P)-binding Rossmann-like Domain"/>
    <property type="match status" value="1"/>
</dbReference>
<dbReference type="Proteomes" id="UP001275932">
    <property type="component" value="Unassembled WGS sequence"/>
</dbReference>
<evidence type="ECO:0000256" key="8">
    <source>
        <dbReference type="RuleBase" id="RU000437"/>
    </source>
</evidence>
<feature type="domain" description="Glycerol-3-phosphate dehydrogenase NAD-dependent N-terminal" evidence="10">
    <location>
        <begin position="6"/>
        <end position="160"/>
    </location>
</feature>
<dbReference type="EMBL" id="JALBUT010000006">
    <property type="protein sequence ID" value="MDX8415701.1"/>
    <property type="molecule type" value="Genomic_DNA"/>
</dbReference>
<protein>
    <recommendedName>
        <fullName evidence="7">Glycerol-3-phosphate dehydrogenase [NAD(P)+]</fullName>
        <ecNumber evidence="7">1.1.1.94</ecNumber>
    </recommendedName>
    <alternativeName>
        <fullName evidence="7">NAD(P)(+)-dependent glycerol-3-phosphate dehydrogenase</fullName>
    </alternativeName>
    <alternativeName>
        <fullName evidence="7">NAD(P)H-dependent dihydroxyacetone-phosphate reductase</fullName>
    </alternativeName>
</protein>
<dbReference type="InterPro" id="IPR006109">
    <property type="entry name" value="G3P_DH_NAD-dep_C"/>
</dbReference>
<feature type="domain" description="Glycerol-3-phosphate dehydrogenase NAD-dependent C-terminal" evidence="11">
    <location>
        <begin position="182"/>
        <end position="319"/>
    </location>
</feature>
<dbReference type="InterPro" id="IPR006168">
    <property type="entry name" value="G3P_DH_NAD-dep"/>
</dbReference>
<dbReference type="Gene3D" id="1.10.1040.10">
    <property type="entry name" value="N-(1-d-carboxylethyl)-l-norvaline Dehydrogenase, domain 2"/>
    <property type="match status" value="1"/>
</dbReference>
<evidence type="ECO:0000256" key="1">
    <source>
        <dbReference type="ARBA" id="ARBA00011009"/>
    </source>
</evidence>
<feature type="binding site" evidence="7">
    <location>
        <position position="259"/>
    </location>
    <ligand>
        <name>sn-glycerol 3-phosphate</name>
        <dbReference type="ChEBI" id="CHEBI:57597"/>
    </ligand>
</feature>
<feature type="binding site" evidence="7">
    <location>
        <position position="35"/>
    </location>
    <ligand>
        <name>NADPH</name>
        <dbReference type="ChEBI" id="CHEBI:57783"/>
    </ligand>
</feature>
<dbReference type="InterPro" id="IPR011128">
    <property type="entry name" value="G3P_DH_NAD-dep_N"/>
</dbReference>
<dbReference type="InterPro" id="IPR036291">
    <property type="entry name" value="NAD(P)-bd_dom_sf"/>
</dbReference>
<comment type="subcellular location">
    <subcellularLocation>
        <location evidence="7">Cytoplasm</location>
    </subcellularLocation>
</comment>
<evidence type="ECO:0000256" key="5">
    <source>
        <dbReference type="ARBA" id="ARBA00023209"/>
    </source>
</evidence>
<evidence type="ECO:0000256" key="7">
    <source>
        <dbReference type="HAMAP-Rule" id="MF_00394"/>
    </source>
</evidence>
<keyword evidence="5 7" id="KW-0594">Phospholipid biosynthesis</keyword>
<keyword evidence="7" id="KW-0547">Nucleotide-binding</keyword>
<dbReference type="SUPFAM" id="SSF51735">
    <property type="entry name" value="NAD(P)-binding Rossmann-fold domains"/>
    <property type="match status" value="1"/>
</dbReference>
<keyword evidence="4 7" id="KW-0443">Lipid metabolism</keyword>